<dbReference type="PROSITE" id="PS51892">
    <property type="entry name" value="SUBTILASE"/>
    <property type="match status" value="1"/>
</dbReference>
<feature type="signal peptide" evidence="8">
    <location>
        <begin position="1"/>
        <end position="25"/>
    </location>
</feature>
<dbReference type="Gene3D" id="3.40.50.200">
    <property type="entry name" value="Peptidase S8/S53 domain"/>
    <property type="match status" value="1"/>
</dbReference>
<keyword evidence="4 5" id="KW-0720">Serine protease</keyword>
<name>A0A919UQ17_9ACTN</name>
<keyword evidence="2 5" id="KW-0645">Protease</keyword>
<evidence type="ECO:0000256" key="1">
    <source>
        <dbReference type="ARBA" id="ARBA00011073"/>
    </source>
</evidence>
<feature type="active site" description="Charge relay system" evidence="5">
    <location>
        <position position="226"/>
    </location>
</feature>
<evidence type="ECO:0000256" key="3">
    <source>
        <dbReference type="ARBA" id="ARBA00022801"/>
    </source>
</evidence>
<organism evidence="10 11">
    <name type="scientific">Acrocarpospora phusangensis</name>
    <dbReference type="NCBI Taxonomy" id="1070424"/>
    <lineage>
        <taxon>Bacteria</taxon>
        <taxon>Bacillati</taxon>
        <taxon>Actinomycetota</taxon>
        <taxon>Actinomycetes</taxon>
        <taxon>Streptosporangiales</taxon>
        <taxon>Streptosporangiaceae</taxon>
        <taxon>Acrocarpospora</taxon>
    </lineage>
</organism>
<dbReference type="AlphaFoldDB" id="A0A919UQ17"/>
<feature type="chain" id="PRO_5039037974" evidence="8">
    <location>
        <begin position="26"/>
        <end position="558"/>
    </location>
</feature>
<dbReference type="PANTHER" id="PTHR43806:SF11">
    <property type="entry name" value="CEREVISIN-RELATED"/>
    <property type="match status" value="1"/>
</dbReference>
<feature type="active site" description="Charge relay system" evidence="5">
    <location>
        <position position="171"/>
    </location>
</feature>
<dbReference type="InterPro" id="IPR022398">
    <property type="entry name" value="Peptidase_S8_His-AS"/>
</dbReference>
<comment type="similarity">
    <text evidence="1 5 6">Belongs to the peptidase S8 family.</text>
</comment>
<proteinExistence type="inferred from homology"/>
<dbReference type="RefSeq" id="WP_239161897.1">
    <property type="nucleotide sequence ID" value="NZ_BOOA01000039.1"/>
</dbReference>
<evidence type="ECO:0000259" key="9">
    <source>
        <dbReference type="Pfam" id="PF00082"/>
    </source>
</evidence>
<dbReference type="Proteomes" id="UP000640052">
    <property type="component" value="Unassembled WGS sequence"/>
</dbReference>
<keyword evidence="3 5" id="KW-0378">Hydrolase</keyword>
<evidence type="ECO:0000313" key="11">
    <source>
        <dbReference type="Proteomes" id="UP000640052"/>
    </source>
</evidence>
<dbReference type="GO" id="GO:0006508">
    <property type="term" value="P:proteolysis"/>
    <property type="evidence" value="ECO:0007669"/>
    <property type="project" value="UniProtKB-KW"/>
</dbReference>
<dbReference type="PROSITE" id="PS00136">
    <property type="entry name" value="SUBTILASE_ASP"/>
    <property type="match status" value="1"/>
</dbReference>
<dbReference type="InterPro" id="IPR015500">
    <property type="entry name" value="Peptidase_S8_subtilisin-rel"/>
</dbReference>
<evidence type="ECO:0000256" key="5">
    <source>
        <dbReference type="PROSITE-ProRule" id="PRU01240"/>
    </source>
</evidence>
<evidence type="ECO:0000256" key="7">
    <source>
        <dbReference type="SAM" id="MobiDB-lite"/>
    </source>
</evidence>
<dbReference type="InterPro" id="IPR036852">
    <property type="entry name" value="Peptidase_S8/S53_dom_sf"/>
</dbReference>
<feature type="active site" description="Charge relay system" evidence="5">
    <location>
        <position position="470"/>
    </location>
</feature>
<keyword evidence="8" id="KW-0732">Signal</keyword>
<dbReference type="PROSITE" id="PS00137">
    <property type="entry name" value="SUBTILASE_HIS"/>
    <property type="match status" value="1"/>
</dbReference>
<protein>
    <submittedName>
        <fullName evidence="10">Serine protease</fullName>
    </submittedName>
</protein>
<dbReference type="PANTHER" id="PTHR43806">
    <property type="entry name" value="PEPTIDASE S8"/>
    <property type="match status" value="1"/>
</dbReference>
<dbReference type="PROSITE" id="PS00138">
    <property type="entry name" value="SUBTILASE_SER"/>
    <property type="match status" value="1"/>
</dbReference>
<reference evidence="10" key="1">
    <citation type="submission" date="2021-01" db="EMBL/GenBank/DDBJ databases">
        <title>Whole genome shotgun sequence of Acrocarpospora phusangensis NBRC 108782.</title>
        <authorList>
            <person name="Komaki H."/>
            <person name="Tamura T."/>
        </authorList>
    </citation>
    <scope>NUCLEOTIDE SEQUENCE</scope>
    <source>
        <strain evidence="10">NBRC 108782</strain>
    </source>
</reference>
<dbReference type="InterPro" id="IPR000209">
    <property type="entry name" value="Peptidase_S8/S53_dom"/>
</dbReference>
<feature type="region of interest" description="Disordered" evidence="7">
    <location>
        <begin position="106"/>
        <end position="132"/>
    </location>
</feature>
<dbReference type="GO" id="GO:0004252">
    <property type="term" value="F:serine-type endopeptidase activity"/>
    <property type="evidence" value="ECO:0007669"/>
    <property type="project" value="UniProtKB-UniRule"/>
</dbReference>
<sequence>MSEQRRAARFLALGMSAALLGTALAWLRPASAAKDPDPPREYLVFYVPGGRDAAARAVTASGGTVTGEEPRIGYLLARTADPVRVDASPAVAAVASDRKIGAATRAAWFDPGPPGAPRQAPAGESGTEARKIPASEPLARHQWDMRMIGATPAGSYSRERGSHKVLVGVIDTGIDGKHPDIAPNFNRKLSRNFVTDIPKDPNGATLDGPCEYKSCKDPADVDDDGHGTHVASTIGSPLNGVGIGGVAPGVSLVNLRAGHDSGFFFLKPTMDALMYAGDKGIDVVNMSFYVDPWMFNCASNPADTPAQQQEQRGIVEGMKRALGYARARGVTLVSAIGNSGLDLGKITEDTTSPDYPVGAERERKVDNSCLNVPTELDGVISVTSLGPSGRKAIYSDYGLEQADVAAPGGDLLDGDTRLKASAREILAAAPTKALRAQKQIDKRGRPLSPAVLKSCSRGRCAYYQYLEGTSMAAPHVTGVVALLVARFGKPGRGGLHLDPATAERLLYESAKPKACPKPRAYQYSVKNVQVCEGTVKRNGFFGHGVANAFRAVTLPKKA</sequence>
<evidence type="ECO:0000256" key="6">
    <source>
        <dbReference type="RuleBase" id="RU003355"/>
    </source>
</evidence>
<evidence type="ECO:0000256" key="8">
    <source>
        <dbReference type="SAM" id="SignalP"/>
    </source>
</evidence>
<dbReference type="InterPro" id="IPR023828">
    <property type="entry name" value="Peptidase_S8_Ser-AS"/>
</dbReference>
<dbReference type="InterPro" id="IPR023827">
    <property type="entry name" value="Peptidase_S8_Asp-AS"/>
</dbReference>
<dbReference type="SUPFAM" id="SSF52743">
    <property type="entry name" value="Subtilisin-like"/>
    <property type="match status" value="1"/>
</dbReference>
<evidence type="ECO:0000256" key="2">
    <source>
        <dbReference type="ARBA" id="ARBA00022670"/>
    </source>
</evidence>
<dbReference type="InterPro" id="IPR050131">
    <property type="entry name" value="Peptidase_S8_subtilisin-like"/>
</dbReference>
<feature type="domain" description="Peptidase S8/S53" evidence="9">
    <location>
        <begin position="163"/>
        <end position="514"/>
    </location>
</feature>
<gene>
    <name evidence="10" type="ORF">Aph01nite_46670</name>
</gene>
<dbReference type="EMBL" id="BOOA01000039">
    <property type="protein sequence ID" value="GIH26357.1"/>
    <property type="molecule type" value="Genomic_DNA"/>
</dbReference>
<evidence type="ECO:0000313" key="10">
    <source>
        <dbReference type="EMBL" id="GIH26357.1"/>
    </source>
</evidence>
<accession>A0A919UQ17</accession>
<comment type="caution">
    <text evidence="10">The sequence shown here is derived from an EMBL/GenBank/DDBJ whole genome shotgun (WGS) entry which is preliminary data.</text>
</comment>
<dbReference type="Pfam" id="PF00082">
    <property type="entry name" value="Peptidase_S8"/>
    <property type="match status" value="1"/>
</dbReference>
<evidence type="ECO:0000256" key="4">
    <source>
        <dbReference type="ARBA" id="ARBA00022825"/>
    </source>
</evidence>
<keyword evidence="11" id="KW-1185">Reference proteome</keyword>
<dbReference type="PRINTS" id="PR00723">
    <property type="entry name" value="SUBTILISIN"/>
</dbReference>